<gene>
    <name evidence="9" type="ORF">MQE35_00360</name>
</gene>
<proteinExistence type="inferred from homology"/>
<comment type="subcellular location">
    <subcellularLocation>
        <location evidence="1 8">Cell membrane</location>
        <topology evidence="1 8">Multi-pass membrane protein</topology>
    </subcellularLocation>
</comment>
<accession>A0A9E7A102</accession>
<dbReference type="GO" id="GO:0005886">
    <property type="term" value="C:plasma membrane"/>
    <property type="evidence" value="ECO:0007669"/>
    <property type="project" value="UniProtKB-SubCell"/>
</dbReference>
<evidence type="ECO:0000256" key="8">
    <source>
        <dbReference type="RuleBase" id="RU363041"/>
    </source>
</evidence>
<dbReference type="Pfam" id="PF01925">
    <property type="entry name" value="TauE"/>
    <property type="match status" value="1"/>
</dbReference>
<dbReference type="AlphaFoldDB" id="A0A9E7A102"/>
<dbReference type="InterPro" id="IPR002781">
    <property type="entry name" value="TM_pro_TauE-like"/>
</dbReference>
<dbReference type="Proteomes" id="UP000831290">
    <property type="component" value="Chromosome"/>
</dbReference>
<organism evidence="9 10">
    <name type="scientific">Abyssalbus ytuae</name>
    <dbReference type="NCBI Taxonomy" id="2926907"/>
    <lineage>
        <taxon>Bacteria</taxon>
        <taxon>Pseudomonadati</taxon>
        <taxon>Bacteroidota</taxon>
        <taxon>Flavobacteriia</taxon>
        <taxon>Flavobacteriales</taxon>
        <taxon>Flavobacteriaceae</taxon>
        <taxon>Abyssalbus</taxon>
    </lineage>
</organism>
<dbReference type="PANTHER" id="PTHR30269">
    <property type="entry name" value="TRANSMEMBRANE PROTEIN YFCA"/>
    <property type="match status" value="1"/>
</dbReference>
<feature type="transmembrane region" description="Helical" evidence="8">
    <location>
        <begin position="138"/>
        <end position="165"/>
    </location>
</feature>
<feature type="transmembrane region" description="Helical" evidence="8">
    <location>
        <begin position="100"/>
        <end position="118"/>
    </location>
</feature>
<keyword evidence="6 8" id="KW-1133">Transmembrane helix</keyword>
<keyword evidence="10" id="KW-1185">Reference proteome</keyword>
<feature type="transmembrane region" description="Helical" evidence="8">
    <location>
        <begin position="177"/>
        <end position="195"/>
    </location>
</feature>
<dbReference type="InterPro" id="IPR052017">
    <property type="entry name" value="TSUP"/>
</dbReference>
<evidence type="ECO:0000256" key="2">
    <source>
        <dbReference type="ARBA" id="ARBA00009142"/>
    </source>
</evidence>
<evidence type="ECO:0000256" key="7">
    <source>
        <dbReference type="ARBA" id="ARBA00023136"/>
    </source>
</evidence>
<dbReference type="EMBL" id="CP094358">
    <property type="protein sequence ID" value="UOB17766.1"/>
    <property type="molecule type" value="Genomic_DNA"/>
</dbReference>
<keyword evidence="3" id="KW-0813">Transport</keyword>
<evidence type="ECO:0000313" key="10">
    <source>
        <dbReference type="Proteomes" id="UP000831290"/>
    </source>
</evidence>
<evidence type="ECO:0000256" key="5">
    <source>
        <dbReference type="ARBA" id="ARBA00022692"/>
    </source>
</evidence>
<evidence type="ECO:0000256" key="4">
    <source>
        <dbReference type="ARBA" id="ARBA00022475"/>
    </source>
</evidence>
<reference evidence="9" key="1">
    <citation type="submission" date="2022-03" db="EMBL/GenBank/DDBJ databases">
        <title>Description of Abyssus ytuae gen. nov., sp. nov., a novel member of the family Flavobacteriaceae isolated from the sediment of Mariana Trench.</title>
        <authorList>
            <person name="Zhang J."/>
            <person name="Xu X."/>
        </authorList>
    </citation>
    <scope>NUCLEOTIDE SEQUENCE</scope>
    <source>
        <strain evidence="9">MT3330</strain>
    </source>
</reference>
<evidence type="ECO:0000256" key="1">
    <source>
        <dbReference type="ARBA" id="ARBA00004651"/>
    </source>
</evidence>
<feature type="transmembrane region" description="Helical" evidence="8">
    <location>
        <begin position="74"/>
        <end position="93"/>
    </location>
</feature>
<keyword evidence="7 8" id="KW-0472">Membrane</keyword>
<evidence type="ECO:0000313" key="9">
    <source>
        <dbReference type="EMBL" id="UOB17766.1"/>
    </source>
</evidence>
<comment type="similarity">
    <text evidence="2 8">Belongs to the 4-toluene sulfonate uptake permease (TSUP) (TC 2.A.102) family.</text>
</comment>
<protein>
    <recommendedName>
        <fullName evidence="8">Probable membrane transporter protein</fullName>
    </recommendedName>
</protein>
<name>A0A9E7A102_9FLAO</name>
<dbReference type="KEGG" id="fbm:MQE35_00360"/>
<evidence type="ECO:0000256" key="3">
    <source>
        <dbReference type="ARBA" id="ARBA00022448"/>
    </source>
</evidence>
<keyword evidence="5 8" id="KW-0812">Transmembrane</keyword>
<dbReference type="RefSeq" id="WP_255843475.1">
    <property type="nucleotide sequence ID" value="NZ_CP094358.1"/>
</dbReference>
<dbReference type="PANTHER" id="PTHR30269:SF0">
    <property type="entry name" value="MEMBRANE TRANSPORTER PROTEIN YFCA-RELATED"/>
    <property type="match status" value="1"/>
</dbReference>
<sequence length="252" mass="27080">MNSASETILLISIGFVTGIINTIAGGGSLITLPILIFLGLPPDVANATNRIPIFFQTLASIAGFRSKGLKPTGFSWYLGVVSLAGAAVGAHIAIDIKGEVFNRILAVVMVIVVAFMTLNRKTGSLNIPERTEGKYFWWSMIIFFFLGIYGGFIQAGSGIFILLALSGINKISLVKSNLTKAIVVLAFTISSLILFGTNGLLNLKIGFLMAIGNIAGAWISSRWSVKKGDSLVKIFLVIMVVAMAIKLWFFNR</sequence>
<evidence type="ECO:0000256" key="6">
    <source>
        <dbReference type="ARBA" id="ARBA00022989"/>
    </source>
</evidence>
<feature type="transmembrane region" description="Helical" evidence="8">
    <location>
        <begin position="231"/>
        <end position="250"/>
    </location>
</feature>
<feature type="transmembrane region" description="Helical" evidence="8">
    <location>
        <begin position="7"/>
        <end position="40"/>
    </location>
</feature>
<keyword evidence="4 8" id="KW-1003">Cell membrane</keyword>